<keyword evidence="2" id="KW-1185">Reference proteome</keyword>
<reference evidence="1" key="1">
    <citation type="journal article" date="2023" name="G3 (Bethesda)">
        <title>A reference genome for the long-term kleptoplast-retaining sea slug Elysia crispata morphotype clarki.</title>
        <authorList>
            <person name="Eastman K.E."/>
            <person name="Pendleton A.L."/>
            <person name="Shaikh M.A."/>
            <person name="Suttiyut T."/>
            <person name="Ogas R."/>
            <person name="Tomko P."/>
            <person name="Gavelis G."/>
            <person name="Widhalm J.R."/>
            <person name="Wisecaver J.H."/>
        </authorList>
    </citation>
    <scope>NUCLEOTIDE SEQUENCE</scope>
    <source>
        <strain evidence="1">ECLA1</strain>
    </source>
</reference>
<evidence type="ECO:0000313" key="1">
    <source>
        <dbReference type="EMBL" id="KAK3773886.1"/>
    </source>
</evidence>
<comment type="caution">
    <text evidence="1">The sequence shown here is derived from an EMBL/GenBank/DDBJ whole genome shotgun (WGS) entry which is preliminary data.</text>
</comment>
<proteinExistence type="predicted"/>
<dbReference type="EMBL" id="JAWDGP010003486">
    <property type="protein sequence ID" value="KAK3773886.1"/>
    <property type="molecule type" value="Genomic_DNA"/>
</dbReference>
<organism evidence="1 2">
    <name type="scientific">Elysia crispata</name>
    <name type="common">lettuce slug</name>
    <dbReference type="NCBI Taxonomy" id="231223"/>
    <lineage>
        <taxon>Eukaryota</taxon>
        <taxon>Metazoa</taxon>
        <taxon>Spiralia</taxon>
        <taxon>Lophotrochozoa</taxon>
        <taxon>Mollusca</taxon>
        <taxon>Gastropoda</taxon>
        <taxon>Heterobranchia</taxon>
        <taxon>Euthyneura</taxon>
        <taxon>Panpulmonata</taxon>
        <taxon>Sacoglossa</taxon>
        <taxon>Placobranchoidea</taxon>
        <taxon>Plakobranchidae</taxon>
        <taxon>Elysia</taxon>
    </lineage>
</organism>
<accession>A0AAE0ZRW5</accession>
<evidence type="ECO:0000313" key="2">
    <source>
        <dbReference type="Proteomes" id="UP001283361"/>
    </source>
</evidence>
<dbReference type="AlphaFoldDB" id="A0AAE0ZRW5"/>
<dbReference type="Proteomes" id="UP001283361">
    <property type="component" value="Unassembled WGS sequence"/>
</dbReference>
<name>A0AAE0ZRW5_9GAST</name>
<sequence>MDVFSPRALVSSRWFYSFILHNQIALKFARLGYSKRKVNLAKRAPRKVIPRRIRTIFEQRAGYPPGPVTEDHRQQPVEYFRTLVVLSSQRFGDMPHIEM</sequence>
<gene>
    <name evidence="1" type="ORF">RRG08_036576</name>
</gene>
<protein>
    <submittedName>
        <fullName evidence="1">Uncharacterized protein</fullName>
    </submittedName>
</protein>